<dbReference type="FunFam" id="1.10.1740.110:FF:000001">
    <property type="entry name" value="Homoserine O-acetyltransferase"/>
    <property type="match status" value="1"/>
</dbReference>
<dbReference type="PIRSF" id="PIRSF000443">
    <property type="entry name" value="Homoser_Ac_trans"/>
    <property type="match status" value="1"/>
</dbReference>
<evidence type="ECO:0000259" key="7">
    <source>
        <dbReference type="Pfam" id="PF00561"/>
    </source>
</evidence>
<dbReference type="NCBIfam" id="NF001209">
    <property type="entry name" value="PRK00175.1"/>
    <property type="match status" value="1"/>
</dbReference>
<dbReference type="EMBL" id="LAZR01001643">
    <property type="protein sequence ID" value="KKN41530.1"/>
    <property type="molecule type" value="Genomic_DNA"/>
</dbReference>
<accession>A0A0F9QC08</accession>
<evidence type="ECO:0000256" key="6">
    <source>
        <dbReference type="ARBA" id="ARBA00023315"/>
    </source>
</evidence>
<evidence type="ECO:0000256" key="1">
    <source>
        <dbReference type="ARBA" id="ARBA00011738"/>
    </source>
</evidence>
<evidence type="ECO:0000256" key="3">
    <source>
        <dbReference type="ARBA" id="ARBA00022605"/>
    </source>
</evidence>
<organism evidence="8">
    <name type="scientific">marine sediment metagenome</name>
    <dbReference type="NCBI Taxonomy" id="412755"/>
    <lineage>
        <taxon>unclassified sequences</taxon>
        <taxon>metagenomes</taxon>
        <taxon>ecological metagenomes</taxon>
    </lineage>
</organism>
<dbReference type="SUPFAM" id="SSF53474">
    <property type="entry name" value="alpha/beta-Hydrolases"/>
    <property type="match status" value="1"/>
</dbReference>
<dbReference type="Gene3D" id="3.40.50.1820">
    <property type="entry name" value="alpha/beta hydrolase"/>
    <property type="match status" value="1"/>
</dbReference>
<keyword evidence="2" id="KW-0963">Cytoplasm</keyword>
<comment type="caution">
    <text evidence="8">The sequence shown here is derived from an EMBL/GenBank/DDBJ whole genome shotgun (WGS) entry which is preliminary data.</text>
</comment>
<keyword evidence="5" id="KW-0486">Methionine biosynthesis</keyword>
<dbReference type="NCBIfam" id="TIGR01392">
    <property type="entry name" value="homoserO_Ac_trn"/>
    <property type="match status" value="1"/>
</dbReference>
<gene>
    <name evidence="8" type="ORF">LCGC14_0722450</name>
</gene>
<evidence type="ECO:0000256" key="4">
    <source>
        <dbReference type="ARBA" id="ARBA00022679"/>
    </source>
</evidence>
<feature type="domain" description="AB hydrolase-1" evidence="7">
    <location>
        <begin position="49"/>
        <end position="353"/>
    </location>
</feature>
<dbReference type="Pfam" id="PF00561">
    <property type="entry name" value="Abhydrolase_1"/>
    <property type="match status" value="1"/>
</dbReference>
<evidence type="ECO:0000256" key="2">
    <source>
        <dbReference type="ARBA" id="ARBA00022490"/>
    </source>
</evidence>
<keyword evidence="4" id="KW-0808">Transferase</keyword>
<dbReference type="GO" id="GO:0004414">
    <property type="term" value="F:homoserine O-acetyltransferase activity"/>
    <property type="evidence" value="ECO:0007669"/>
    <property type="project" value="TreeGrafter"/>
</dbReference>
<keyword evidence="3" id="KW-0028">Amino-acid biosynthesis</keyword>
<dbReference type="InterPro" id="IPR029058">
    <property type="entry name" value="AB_hydrolase_fold"/>
</dbReference>
<comment type="subunit">
    <text evidence="1">Homodimer.</text>
</comment>
<dbReference type="InterPro" id="IPR000073">
    <property type="entry name" value="AB_hydrolase_1"/>
</dbReference>
<sequence>MVFNSMLDKINSLKYFYWKKDFKLESGSTLPGFQLAYETYGNLNPPRTNVILIFHALSGSSHVYKDESEIGGWWDEMVGVGKPFDPSKYYIICVNILGGCYGSTGPSSINPETKKPFGLSFPIITVHDIIRSIKLLIDHLNIESILAVTGGSLGGFQTLDWAVSFPNITQSVIPIATASYATTFNIAFNEVQRQAIFSDPNWNNGNYYDGEPPNVGLRLAREIGHITYLSEASMKEKFGRDLRYNPEYEFQFKEEFEVESYLQYKGTSFTKRFDANSYLYITKTIDYFDLRKDGNLSTMFLCLKDIKFLVISFSSDWLYPTSQSREIVYALKSNGIETSFVEIKTSYGHDSFLVRCADLRIVVANFLKNLNLQGKK</sequence>
<dbReference type="HAMAP" id="MF_00296">
    <property type="entry name" value="MetX_acyltransf"/>
    <property type="match status" value="1"/>
</dbReference>
<dbReference type="AlphaFoldDB" id="A0A0F9QC08"/>
<dbReference type="InterPro" id="IPR008220">
    <property type="entry name" value="HAT_MetX-like"/>
</dbReference>
<keyword evidence="6" id="KW-0012">Acyltransferase</keyword>
<dbReference type="PANTHER" id="PTHR32268">
    <property type="entry name" value="HOMOSERINE O-ACETYLTRANSFERASE"/>
    <property type="match status" value="1"/>
</dbReference>
<name>A0A0F9QC08_9ZZZZ</name>
<dbReference type="GO" id="GO:0009092">
    <property type="term" value="P:homoserine metabolic process"/>
    <property type="evidence" value="ECO:0007669"/>
    <property type="project" value="TreeGrafter"/>
</dbReference>
<dbReference type="Gene3D" id="1.10.1740.110">
    <property type="match status" value="1"/>
</dbReference>
<evidence type="ECO:0000256" key="5">
    <source>
        <dbReference type="ARBA" id="ARBA00023167"/>
    </source>
</evidence>
<proteinExistence type="inferred from homology"/>
<protein>
    <recommendedName>
        <fullName evidence="7">AB hydrolase-1 domain-containing protein</fullName>
    </recommendedName>
</protein>
<dbReference type="GO" id="GO:0009086">
    <property type="term" value="P:methionine biosynthetic process"/>
    <property type="evidence" value="ECO:0007669"/>
    <property type="project" value="UniProtKB-KW"/>
</dbReference>
<dbReference type="PANTHER" id="PTHR32268:SF11">
    <property type="entry name" value="HOMOSERINE O-ACETYLTRANSFERASE"/>
    <property type="match status" value="1"/>
</dbReference>
<evidence type="ECO:0000313" key="8">
    <source>
        <dbReference type="EMBL" id="KKN41530.1"/>
    </source>
</evidence>
<reference evidence="8" key="1">
    <citation type="journal article" date="2015" name="Nature">
        <title>Complex archaea that bridge the gap between prokaryotes and eukaryotes.</title>
        <authorList>
            <person name="Spang A."/>
            <person name="Saw J.H."/>
            <person name="Jorgensen S.L."/>
            <person name="Zaremba-Niedzwiedzka K."/>
            <person name="Martijn J."/>
            <person name="Lind A.E."/>
            <person name="van Eijk R."/>
            <person name="Schleper C."/>
            <person name="Guy L."/>
            <person name="Ettema T.J."/>
        </authorList>
    </citation>
    <scope>NUCLEOTIDE SEQUENCE</scope>
</reference>